<accession>A0A4Y8TYJ5</accession>
<dbReference type="PANTHER" id="PTHR37813:SF1">
    <property type="entry name" value="FELS-2 PROPHAGE PROTEIN"/>
    <property type="match status" value="1"/>
</dbReference>
<dbReference type="Pfam" id="PF10145">
    <property type="entry name" value="PhageMin_Tail"/>
    <property type="match status" value="1"/>
</dbReference>
<dbReference type="NCBIfam" id="TIGR01760">
    <property type="entry name" value="tape_meas_TP901"/>
    <property type="match status" value="1"/>
</dbReference>
<dbReference type="InterPro" id="IPR010090">
    <property type="entry name" value="Phage_tape_meas"/>
</dbReference>
<keyword evidence="2" id="KW-0175">Coiled coil</keyword>
<reference evidence="5 6" key="1">
    <citation type="submission" date="2019-03" db="EMBL/GenBank/DDBJ databases">
        <title>Glutamicibacter sp. LJH19 genome.</title>
        <authorList>
            <person name="Sinai Borker S."/>
            <person name="Kumar R."/>
        </authorList>
    </citation>
    <scope>NUCLEOTIDE SEQUENCE [LARGE SCALE GENOMIC DNA]</scope>
    <source>
        <strain evidence="5 6">LJH19</strain>
    </source>
</reference>
<feature type="domain" description="Phage tail tape measure protein" evidence="4">
    <location>
        <begin position="95"/>
        <end position="295"/>
    </location>
</feature>
<feature type="region of interest" description="Disordered" evidence="3">
    <location>
        <begin position="900"/>
        <end position="927"/>
    </location>
</feature>
<dbReference type="Proteomes" id="UP000297638">
    <property type="component" value="Unassembled WGS sequence"/>
</dbReference>
<feature type="coiled-coil region" evidence="2">
    <location>
        <begin position="1090"/>
        <end position="1138"/>
    </location>
</feature>
<evidence type="ECO:0000259" key="4">
    <source>
        <dbReference type="Pfam" id="PF10145"/>
    </source>
</evidence>
<name>A0A4Y8TYJ5_9MICC</name>
<evidence type="ECO:0000313" key="6">
    <source>
        <dbReference type="Proteomes" id="UP000297638"/>
    </source>
</evidence>
<organism evidence="5 6">
    <name type="scientific">Glutamicibacter arilaitensis</name>
    <dbReference type="NCBI Taxonomy" id="256701"/>
    <lineage>
        <taxon>Bacteria</taxon>
        <taxon>Bacillati</taxon>
        <taxon>Actinomycetota</taxon>
        <taxon>Actinomycetes</taxon>
        <taxon>Micrococcales</taxon>
        <taxon>Micrococcaceae</taxon>
        <taxon>Glutamicibacter</taxon>
    </lineage>
</organism>
<evidence type="ECO:0000256" key="1">
    <source>
        <dbReference type="ARBA" id="ARBA00022612"/>
    </source>
</evidence>
<dbReference type="RefSeq" id="WP_134780212.1">
    <property type="nucleotide sequence ID" value="NZ_SPDS01000001.1"/>
</dbReference>
<comment type="caution">
    <text evidence="5">The sequence shown here is derived from an EMBL/GenBank/DDBJ whole genome shotgun (WGS) entry which is preliminary data.</text>
</comment>
<dbReference type="PANTHER" id="PTHR37813">
    <property type="entry name" value="FELS-2 PROPHAGE PROTEIN"/>
    <property type="match status" value="1"/>
</dbReference>
<feature type="region of interest" description="Disordered" evidence="3">
    <location>
        <begin position="1024"/>
        <end position="1051"/>
    </location>
</feature>
<feature type="compositionally biased region" description="Basic and acidic residues" evidence="3">
    <location>
        <begin position="1033"/>
        <end position="1051"/>
    </location>
</feature>
<protein>
    <submittedName>
        <fullName evidence="5">Phage tail tape measure protein</fullName>
    </submittedName>
</protein>
<evidence type="ECO:0000256" key="2">
    <source>
        <dbReference type="SAM" id="Coils"/>
    </source>
</evidence>
<gene>
    <name evidence="5" type="ORF">EXY26_09855</name>
</gene>
<keyword evidence="1" id="KW-1188">Viral release from host cell</keyword>
<evidence type="ECO:0000256" key="3">
    <source>
        <dbReference type="SAM" id="MobiDB-lite"/>
    </source>
</evidence>
<sequence>MARTVKLEIDAKVTGLINGLKTAQKATQDSAREFDKWAAKHEDSLETVGKGMTAFGLVAAGGATLAVKKFADFDKAMSSVEAATHESTTNMGLLRQAAIDAGADTAFSAEEAARGIEELAKAGVSTADVMSGGLTGALNLAAAGELGVGEAAEIAATAMTQFKLSGDQIPHLADLLAAGAGKAQGGVRDLGAALNQSGLVASATGLTIEETTGTLAAFASAGLIGSDAGTSFKSMLQRLQNPSKESAREMEKLGLSMYDANGEFAGMDVLAGQLASSLANKSSAERDAAMATIFGADAVRAANVLYEQGAQGIQDWTNKVNDAGYAADTAAIMQNNLAGDLEKLGGAFDTVFIQSGGAANDALRGLVQTAESVVDAVGKIPAPILGVGTVIGGLAGGAALLGGGLITVLPKIRDTRDAMNDLFPAGSRGANGLNKVKSGMADLAKGAAVAGGILTVGVAIGKLAEMSYTGNIIEGTGHVAVKLQEIIDKAPSANSALDEIFKGRDGEGLTQSISGVDDAIDAVFGDSAGQRFNRWGENLINATTGIKGSVEIAEDAFRGMDAELANLVNGGNADGAAQAMDTIMQKLKESGVSAEEAAYLFPQYADALNRVDAESQAAAGGSDVLAGALDGVGAEAEETAASLDDILASLFELGVLTRDVRASEADFEAAIDGVTDSIEQNGKSLDITTEKGRANQAALDGLASSGQAYTESLAQSGASEKELQDSMQGTYDSLITAAGQFGITGEKATALAREIMGVPDGVSVDSWMSDSAKQIADGTAEAIAAIPGYAKVSIAVSEDGTVGQVQSRINEVTGKTEYVFVTDDGTVQNVQAGIANIDGKDVPVYVGDDGTVYSTQGKINGIKGKDVTIVADAATGAAEAALNNAARDRVSVIRQRVVNGGSQESTGRGGRGGLTRASGGAVFGPGTETSDSIPAWLSTNEHVLSAREVRGLGGHDSVERLRAMARNGQAPGFATGGAVGRAEKRVKDLQKSYSAIDGKKANKARKQAAKDQLDAAKEELKSAKSQAKLSADAAKDAREKASRLSESRRELRTDLRRGSIVDSFTGGNGLSQVDKLFEASRDTDRSRGARRAAARDAAGLEKALASLTKRSEGLEKALEAATDKADELRSVRDAVANDLRGEFSLSGMLSETRQDLGSNPFTAKSISSKANKMARRIEIFAGRLNRLRKLGYGETIIQEIAALGTEDGILAAGALMDASKSERNSIIKAYDRLDDASGKAGQYVTESMYKGGLDAADGLVRGLESKNKNVENAFYKLGKNAEKSFKRSLGIKSPSRVMMAAGVNVGEGAELGILSKVGDVQSAAEQLMTPPALTVPPSYEVSRYASAQAAPASVSPEAIAQAVQAGMAGWQPVVNIGGTKFYGVMAQSAKDARKPLK</sequence>
<dbReference type="EMBL" id="SPDS01000001">
    <property type="protein sequence ID" value="TFH57275.1"/>
    <property type="molecule type" value="Genomic_DNA"/>
</dbReference>
<evidence type="ECO:0000313" key="5">
    <source>
        <dbReference type="EMBL" id="TFH57275.1"/>
    </source>
</evidence>
<proteinExistence type="predicted"/>